<proteinExistence type="inferred from homology"/>
<evidence type="ECO:0000313" key="8">
    <source>
        <dbReference type="EMBL" id="KIM74468.1"/>
    </source>
</evidence>
<evidence type="ECO:0000256" key="7">
    <source>
        <dbReference type="SAM" id="Phobius"/>
    </source>
</evidence>
<dbReference type="PANTHER" id="PTHR23514">
    <property type="entry name" value="BYPASS OF STOP CODON PROTEIN 6"/>
    <property type="match status" value="1"/>
</dbReference>
<protein>
    <recommendedName>
        <fullName evidence="10">Major facilitator superfamily (MFS) profile domain-containing protein</fullName>
    </recommendedName>
</protein>
<evidence type="ECO:0000313" key="9">
    <source>
        <dbReference type="Proteomes" id="UP000054166"/>
    </source>
</evidence>
<feature type="transmembrane region" description="Helical" evidence="7">
    <location>
        <begin position="70"/>
        <end position="88"/>
    </location>
</feature>
<dbReference type="OrthoDB" id="413079at2759"/>
<evidence type="ECO:0000256" key="5">
    <source>
        <dbReference type="ARBA" id="ARBA00022989"/>
    </source>
</evidence>
<feature type="transmembrane region" description="Helical" evidence="7">
    <location>
        <begin position="108"/>
        <end position="128"/>
    </location>
</feature>
<accession>A0A0C3AKM7</accession>
<dbReference type="STRING" id="765440.A0A0C3AKM7"/>
<comment type="subcellular location">
    <subcellularLocation>
        <location evidence="1">Endomembrane system</location>
        <topology evidence="1">Multi-pass membrane protein</topology>
    </subcellularLocation>
</comment>
<dbReference type="PANTHER" id="PTHR23514:SF3">
    <property type="entry name" value="BYPASS OF STOP CODON PROTEIN 6"/>
    <property type="match status" value="1"/>
</dbReference>
<evidence type="ECO:0000256" key="2">
    <source>
        <dbReference type="ARBA" id="ARBA00008335"/>
    </source>
</evidence>
<sequence>MFLAGWNDGTTGPSVGFGVVSLIFVVGFMSGALVNISLTDRLGYGKVIVPGDWKQFTPGFKFTELPQKQAAALPFPVFVFSFVVNGIGRAMQDTQATGFVASLKDHSAAKTGMLSAAYGTGALVLTLVSTQFAQAERWLFYYLVSLCIAFSNTIFLIAVFGL</sequence>
<keyword evidence="6 7" id="KW-0472">Membrane</keyword>
<keyword evidence="5 7" id="KW-1133">Transmembrane helix</keyword>
<reference evidence="8 9" key="1">
    <citation type="submission" date="2014-04" db="EMBL/GenBank/DDBJ databases">
        <authorList>
            <consortium name="DOE Joint Genome Institute"/>
            <person name="Kuo A."/>
            <person name="Tarkka M."/>
            <person name="Buscot F."/>
            <person name="Kohler A."/>
            <person name="Nagy L.G."/>
            <person name="Floudas D."/>
            <person name="Copeland A."/>
            <person name="Barry K.W."/>
            <person name="Cichocki N."/>
            <person name="Veneault-Fourrey C."/>
            <person name="LaButti K."/>
            <person name="Lindquist E.A."/>
            <person name="Lipzen A."/>
            <person name="Lundell T."/>
            <person name="Morin E."/>
            <person name="Murat C."/>
            <person name="Sun H."/>
            <person name="Tunlid A."/>
            <person name="Henrissat B."/>
            <person name="Grigoriev I.V."/>
            <person name="Hibbett D.S."/>
            <person name="Martin F."/>
            <person name="Nordberg H.P."/>
            <person name="Cantor M.N."/>
            <person name="Hua S.X."/>
        </authorList>
    </citation>
    <scope>NUCLEOTIDE SEQUENCE [LARGE SCALE GENOMIC DNA]</scope>
    <source>
        <strain evidence="8 9">F 1598</strain>
    </source>
</reference>
<evidence type="ECO:0000256" key="4">
    <source>
        <dbReference type="ARBA" id="ARBA00022692"/>
    </source>
</evidence>
<dbReference type="Proteomes" id="UP000054166">
    <property type="component" value="Unassembled WGS sequence"/>
</dbReference>
<keyword evidence="3" id="KW-0813">Transport</keyword>
<dbReference type="EMBL" id="KN833060">
    <property type="protein sequence ID" value="KIM74468.1"/>
    <property type="molecule type" value="Genomic_DNA"/>
</dbReference>
<evidence type="ECO:0000256" key="3">
    <source>
        <dbReference type="ARBA" id="ARBA00022448"/>
    </source>
</evidence>
<dbReference type="AlphaFoldDB" id="A0A0C3AKM7"/>
<dbReference type="InterPro" id="IPR036259">
    <property type="entry name" value="MFS_trans_sf"/>
</dbReference>
<dbReference type="SUPFAM" id="SSF103473">
    <property type="entry name" value="MFS general substrate transporter"/>
    <property type="match status" value="1"/>
</dbReference>
<gene>
    <name evidence="8" type="ORF">PILCRDRAFT_14375</name>
</gene>
<dbReference type="GO" id="GO:0012505">
    <property type="term" value="C:endomembrane system"/>
    <property type="evidence" value="ECO:0007669"/>
    <property type="project" value="UniProtKB-SubCell"/>
</dbReference>
<dbReference type="InParanoid" id="A0A0C3AKM7"/>
<feature type="transmembrane region" description="Helical" evidence="7">
    <location>
        <begin position="15"/>
        <end position="36"/>
    </location>
</feature>
<evidence type="ECO:0000256" key="1">
    <source>
        <dbReference type="ARBA" id="ARBA00004127"/>
    </source>
</evidence>
<reference evidence="9" key="2">
    <citation type="submission" date="2015-01" db="EMBL/GenBank/DDBJ databases">
        <title>Evolutionary Origins and Diversification of the Mycorrhizal Mutualists.</title>
        <authorList>
            <consortium name="DOE Joint Genome Institute"/>
            <consortium name="Mycorrhizal Genomics Consortium"/>
            <person name="Kohler A."/>
            <person name="Kuo A."/>
            <person name="Nagy L.G."/>
            <person name="Floudas D."/>
            <person name="Copeland A."/>
            <person name="Barry K.W."/>
            <person name="Cichocki N."/>
            <person name="Veneault-Fourrey C."/>
            <person name="LaButti K."/>
            <person name="Lindquist E.A."/>
            <person name="Lipzen A."/>
            <person name="Lundell T."/>
            <person name="Morin E."/>
            <person name="Murat C."/>
            <person name="Riley R."/>
            <person name="Ohm R."/>
            <person name="Sun H."/>
            <person name="Tunlid A."/>
            <person name="Henrissat B."/>
            <person name="Grigoriev I.V."/>
            <person name="Hibbett D.S."/>
            <person name="Martin F."/>
        </authorList>
    </citation>
    <scope>NUCLEOTIDE SEQUENCE [LARGE SCALE GENOMIC DNA]</scope>
    <source>
        <strain evidence="9">F 1598</strain>
    </source>
</reference>
<comment type="similarity">
    <text evidence="2">Belongs to the major facilitator superfamily.</text>
</comment>
<dbReference type="InterPro" id="IPR051788">
    <property type="entry name" value="MFS_Transporter"/>
</dbReference>
<dbReference type="GO" id="GO:0016020">
    <property type="term" value="C:membrane"/>
    <property type="evidence" value="ECO:0007669"/>
    <property type="project" value="TreeGrafter"/>
</dbReference>
<dbReference type="HOGENOM" id="CLU_1636047_0_0_1"/>
<keyword evidence="9" id="KW-1185">Reference proteome</keyword>
<name>A0A0C3AKM7_PILCF</name>
<feature type="transmembrane region" description="Helical" evidence="7">
    <location>
        <begin position="140"/>
        <end position="160"/>
    </location>
</feature>
<evidence type="ECO:0008006" key="10">
    <source>
        <dbReference type="Google" id="ProtNLM"/>
    </source>
</evidence>
<keyword evidence="4 7" id="KW-0812">Transmembrane</keyword>
<evidence type="ECO:0000256" key="6">
    <source>
        <dbReference type="ARBA" id="ARBA00023136"/>
    </source>
</evidence>
<organism evidence="8 9">
    <name type="scientific">Piloderma croceum (strain F 1598)</name>
    <dbReference type="NCBI Taxonomy" id="765440"/>
    <lineage>
        <taxon>Eukaryota</taxon>
        <taxon>Fungi</taxon>
        <taxon>Dikarya</taxon>
        <taxon>Basidiomycota</taxon>
        <taxon>Agaricomycotina</taxon>
        <taxon>Agaricomycetes</taxon>
        <taxon>Agaricomycetidae</taxon>
        <taxon>Atheliales</taxon>
        <taxon>Atheliaceae</taxon>
        <taxon>Piloderma</taxon>
    </lineage>
</organism>